<dbReference type="SMART" id="SM00220">
    <property type="entry name" value="S_TKc"/>
    <property type="match status" value="1"/>
</dbReference>
<reference evidence="11" key="1">
    <citation type="submission" date="2021-01" db="EMBL/GenBank/DDBJ databases">
        <authorList>
            <consortium name="Genoscope - CEA"/>
            <person name="William W."/>
        </authorList>
    </citation>
    <scope>NUCLEOTIDE SEQUENCE</scope>
</reference>
<feature type="compositionally biased region" description="Basic and acidic residues" evidence="8">
    <location>
        <begin position="228"/>
        <end position="241"/>
    </location>
</feature>
<dbReference type="InterPro" id="IPR008271">
    <property type="entry name" value="Ser/Thr_kinase_AS"/>
</dbReference>
<feature type="compositionally biased region" description="Polar residues" evidence="8">
    <location>
        <begin position="215"/>
        <end position="227"/>
    </location>
</feature>
<dbReference type="AlphaFoldDB" id="A0A8S1QEW6"/>
<dbReference type="FunFam" id="1.10.510.10:FF:000008">
    <property type="entry name" value="Non-specific serine/threonine protein kinase"/>
    <property type="match status" value="1"/>
</dbReference>
<accession>A0A8S1QEW6</accession>
<feature type="region of interest" description="Disordered" evidence="8">
    <location>
        <begin position="1"/>
        <end position="21"/>
    </location>
</feature>
<dbReference type="EMBL" id="CAJJDN010000104">
    <property type="protein sequence ID" value="CAD8113804.1"/>
    <property type="molecule type" value="Genomic_DNA"/>
</dbReference>
<evidence type="ECO:0000256" key="3">
    <source>
        <dbReference type="ARBA" id="ARBA00022679"/>
    </source>
</evidence>
<dbReference type="PROSITE" id="PS00107">
    <property type="entry name" value="PROTEIN_KINASE_ATP"/>
    <property type="match status" value="1"/>
</dbReference>
<dbReference type="Pfam" id="PF00069">
    <property type="entry name" value="Pkinase"/>
    <property type="match status" value="1"/>
</dbReference>
<dbReference type="GO" id="GO:0004674">
    <property type="term" value="F:protein serine/threonine kinase activity"/>
    <property type="evidence" value="ECO:0007669"/>
    <property type="project" value="UniProtKB-KW"/>
</dbReference>
<dbReference type="PANTHER" id="PTHR24351">
    <property type="entry name" value="RIBOSOMAL PROTEIN S6 KINASE"/>
    <property type="match status" value="1"/>
</dbReference>
<dbReference type="InterPro" id="IPR045270">
    <property type="entry name" value="STKc_AGC"/>
</dbReference>
<evidence type="ECO:0000256" key="5">
    <source>
        <dbReference type="ARBA" id="ARBA00022777"/>
    </source>
</evidence>
<evidence type="ECO:0000256" key="4">
    <source>
        <dbReference type="ARBA" id="ARBA00022741"/>
    </source>
</evidence>
<dbReference type="Proteomes" id="UP000692954">
    <property type="component" value="Unassembled WGS sequence"/>
</dbReference>
<keyword evidence="4 7" id="KW-0547">Nucleotide-binding</keyword>
<evidence type="ECO:0000256" key="8">
    <source>
        <dbReference type="SAM" id="MobiDB-lite"/>
    </source>
</evidence>
<comment type="caution">
    <text evidence="11">The sequence shown here is derived from an EMBL/GenBank/DDBJ whole genome shotgun (WGS) entry which is preliminary data.</text>
</comment>
<keyword evidence="5" id="KW-0418">Kinase</keyword>
<dbReference type="PROSITE" id="PS51285">
    <property type="entry name" value="AGC_KINASE_CTER"/>
    <property type="match status" value="1"/>
</dbReference>
<keyword evidence="12" id="KW-1185">Reference proteome</keyword>
<evidence type="ECO:0000259" key="9">
    <source>
        <dbReference type="PROSITE" id="PS50011"/>
    </source>
</evidence>
<evidence type="ECO:0000313" key="12">
    <source>
        <dbReference type="Proteomes" id="UP000692954"/>
    </source>
</evidence>
<dbReference type="OrthoDB" id="292013at2759"/>
<evidence type="ECO:0000256" key="2">
    <source>
        <dbReference type="ARBA" id="ARBA00022553"/>
    </source>
</evidence>
<evidence type="ECO:0000256" key="6">
    <source>
        <dbReference type="ARBA" id="ARBA00022840"/>
    </source>
</evidence>
<dbReference type="PROSITE" id="PS00108">
    <property type="entry name" value="PROTEIN_KINASE_ST"/>
    <property type="match status" value="1"/>
</dbReference>
<protein>
    <submittedName>
        <fullName evidence="11">Uncharacterized protein</fullName>
    </submittedName>
</protein>
<feature type="domain" description="AGC-kinase C-terminal" evidence="10">
    <location>
        <begin position="619"/>
        <end position="694"/>
    </location>
</feature>
<dbReference type="GO" id="GO:0005524">
    <property type="term" value="F:ATP binding"/>
    <property type="evidence" value="ECO:0007669"/>
    <property type="project" value="UniProtKB-UniRule"/>
</dbReference>
<proteinExistence type="predicted"/>
<evidence type="ECO:0000313" key="11">
    <source>
        <dbReference type="EMBL" id="CAD8113804.1"/>
    </source>
</evidence>
<sequence length="855" mass="99772">MKNYQSQAMQTSGRGSLQDNPYSMEFKQKKNSGKIIKTESITTGAKNTKQDLLEYFKNERNTLNQVTNNIKTQLQQSRSIDNLNSQKSERLKISNRIQTEECNSNKKQLLKGKNLSLATLQMEPKQQKNTIKYNKMSQMAQSSNKLPKSTVDQQFMDLQIKSAKEQKNIQAFDYQQYFTMRQNKQSLLSDSHTLKQSIEQILSKNKKQFHKNNNEIRSTNQSTQQRSDSQKRNNREESNHYDSQKQLKIILVYKGQKYHYYYNFIGQTTDNLYNYLIQQIACIEKSFMKQGGGTGSTEEVQIQEEINKICQFFTIQKNIPFDYYLSLPNLSLNVFQGMTLQLQPLLSQPLHGKRVSLRDFMLVKCIGVGGFSRVYLVRKRDNGKFYALKLIDKNFIMENQKEVIVQNERDIMVNMDNEFITPLHFAFETKYYIAFVLDYCAGGELFYHLRKLKRLSEEDAKYYFVEICIGMAYLHSQNIVYRDIKPENILLDLKGHLLLSDFGLSKPNMTNEDYAYSFCGSPEYMAPEMLLKSGHNYLVDCYCLGALLYELVTGLPPFYSHNTQEIYTSILSEQVSFPPYVQISDLLKELICQLLEKDPQERLGQSQGIVEILSHPWFEGINFEDILNKKLQTPYKPEPLKYNFDEEEFNKGDSEFRKQYAINLQKEYVNTDNNPNLILKNFYFSREDLPLKPEHKPNRSNHVNLAQLNIENIPNSDINSPERQRQISPSEVRRVPKYSGKSEITDLLKKNEFSNKSSSLIQSSKVTHAYSKTMQQQQNSNPDIKALKQILESTKGQISSERTATMPDSNFHKNEKDRIKTEQFVQILYPKTTTNYQFHKNSNLQKLFGSEKRQK</sequence>
<keyword evidence="2" id="KW-0597">Phosphoprotein</keyword>
<name>A0A8S1QEW6_9CILI</name>
<dbReference type="CDD" id="cd05123">
    <property type="entry name" value="STKc_AGC"/>
    <property type="match status" value="1"/>
</dbReference>
<dbReference type="InterPro" id="IPR017441">
    <property type="entry name" value="Protein_kinase_ATP_BS"/>
</dbReference>
<feature type="binding site" evidence="7">
    <location>
        <position position="389"/>
    </location>
    <ligand>
        <name>ATP</name>
        <dbReference type="ChEBI" id="CHEBI:30616"/>
    </ligand>
</feature>
<evidence type="ECO:0000256" key="7">
    <source>
        <dbReference type="PROSITE-ProRule" id="PRU10141"/>
    </source>
</evidence>
<keyword evidence="1" id="KW-0723">Serine/threonine-protein kinase</keyword>
<feature type="region of interest" description="Disordered" evidence="8">
    <location>
        <begin position="204"/>
        <end position="241"/>
    </location>
</feature>
<evidence type="ECO:0000259" key="10">
    <source>
        <dbReference type="PROSITE" id="PS51285"/>
    </source>
</evidence>
<dbReference type="PROSITE" id="PS50011">
    <property type="entry name" value="PROTEIN_KINASE_DOM"/>
    <property type="match status" value="1"/>
</dbReference>
<gene>
    <name evidence="11" type="ORF">PSON_ATCC_30995.1.T1040094</name>
</gene>
<keyword evidence="6 7" id="KW-0067">ATP-binding</keyword>
<keyword evidence="3" id="KW-0808">Transferase</keyword>
<dbReference type="InterPro" id="IPR000719">
    <property type="entry name" value="Prot_kinase_dom"/>
</dbReference>
<feature type="domain" description="Protein kinase" evidence="9">
    <location>
        <begin position="360"/>
        <end position="618"/>
    </location>
</feature>
<feature type="region of interest" description="Disordered" evidence="8">
    <location>
        <begin position="712"/>
        <end position="738"/>
    </location>
</feature>
<organism evidence="11 12">
    <name type="scientific">Paramecium sonneborni</name>
    <dbReference type="NCBI Taxonomy" id="65129"/>
    <lineage>
        <taxon>Eukaryota</taxon>
        <taxon>Sar</taxon>
        <taxon>Alveolata</taxon>
        <taxon>Ciliophora</taxon>
        <taxon>Intramacronucleata</taxon>
        <taxon>Oligohymenophorea</taxon>
        <taxon>Peniculida</taxon>
        <taxon>Parameciidae</taxon>
        <taxon>Paramecium</taxon>
    </lineage>
</organism>
<dbReference type="InterPro" id="IPR000961">
    <property type="entry name" value="AGC-kinase_C"/>
</dbReference>
<evidence type="ECO:0000256" key="1">
    <source>
        <dbReference type="ARBA" id="ARBA00022527"/>
    </source>
</evidence>